<protein>
    <recommendedName>
        <fullName evidence="4">Large ribosomal subunit protein uL15</fullName>
    </recommendedName>
</protein>
<comment type="subunit">
    <text evidence="4">Part of the 50S ribosomal subunit.</text>
</comment>
<proteinExistence type="inferred from homology"/>
<dbReference type="InterPro" id="IPR005749">
    <property type="entry name" value="Ribosomal_uL15_bac-type"/>
</dbReference>
<feature type="domain" description="Large ribosomal subunit protein uL15/eL18" evidence="7">
    <location>
        <begin position="78"/>
        <end position="148"/>
    </location>
</feature>
<dbReference type="GO" id="GO:0006412">
    <property type="term" value="P:translation"/>
    <property type="evidence" value="ECO:0007669"/>
    <property type="project" value="UniProtKB-UniRule"/>
</dbReference>
<reference evidence="9" key="1">
    <citation type="submission" date="2017-09" db="EMBL/GenBank/DDBJ databases">
        <title>Depth-based differentiation of microbial function through sediment-hosted aquifers and enrichment of novel symbionts in the deep terrestrial subsurface.</title>
        <authorList>
            <person name="Probst A.J."/>
            <person name="Ladd B."/>
            <person name="Jarett J.K."/>
            <person name="Geller-Mcgrath D.E."/>
            <person name="Sieber C.M.K."/>
            <person name="Emerson J.B."/>
            <person name="Anantharaman K."/>
            <person name="Thomas B.C."/>
            <person name="Malmstrom R."/>
            <person name="Stieglmeier M."/>
            <person name="Klingl A."/>
            <person name="Woyke T."/>
            <person name="Ryan C.M."/>
            <person name="Banfield J.F."/>
        </authorList>
    </citation>
    <scope>NUCLEOTIDE SEQUENCE [LARGE SCALE GENOMIC DNA]</scope>
</reference>
<dbReference type="AlphaFoldDB" id="A0A2M6YPQ2"/>
<dbReference type="GO" id="GO:0015934">
    <property type="term" value="C:large ribosomal subunit"/>
    <property type="evidence" value="ECO:0007669"/>
    <property type="project" value="InterPro"/>
</dbReference>
<keyword evidence="4" id="KW-0699">rRNA-binding</keyword>
<feature type="compositionally biased region" description="Gly residues" evidence="6">
    <location>
        <begin position="19"/>
        <end position="30"/>
    </location>
</feature>
<evidence type="ECO:0000256" key="5">
    <source>
        <dbReference type="RuleBase" id="RU003888"/>
    </source>
</evidence>
<evidence type="ECO:0000256" key="2">
    <source>
        <dbReference type="ARBA" id="ARBA00022980"/>
    </source>
</evidence>
<keyword evidence="3 4" id="KW-0687">Ribonucleoprotein</keyword>
<dbReference type="PROSITE" id="PS00475">
    <property type="entry name" value="RIBOSOMAL_L15"/>
    <property type="match status" value="1"/>
</dbReference>
<dbReference type="PANTHER" id="PTHR12934">
    <property type="entry name" value="50S RIBOSOMAL PROTEIN L15"/>
    <property type="match status" value="1"/>
</dbReference>
<feature type="region of interest" description="Disordered" evidence="6">
    <location>
        <begin position="1"/>
        <end position="38"/>
    </location>
</feature>
<dbReference type="NCBIfam" id="TIGR01071">
    <property type="entry name" value="rplO_bact"/>
    <property type="match status" value="1"/>
</dbReference>
<comment type="function">
    <text evidence="4">Binds to the 23S rRNA.</text>
</comment>
<evidence type="ECO:0000259" key="7">
    <source>
        <dbReference type="Pfam" id="PF00828"/>
    </source>
</evidence>
<dbReference type="GO" id="GO:0019843">
    <property type="term" value="F:rRNA binding"/>
    <property type="evidence" value="ECO:0007669"/>
    <property type="project" value="UniProtKB-UniRule"/>
</dbReference>
<evidence type="ECO:0000256" key="4">
    <source>
        <dbReference type="HAMAP-Rule" id="MF_01341"/>
    </source>
</evidence>
<gene>
    <name evidence="4 8" type="primary">rplO</name>
    <name evidence="8" type="ORF">COT04_01765</name>
</gene>
<dbReference type="InterPro" id="IPR030878">
    <property type="entry name" value="Ribosomal_uL15"/>
</dbReference>
<dbReference type="Gene3D" id="3.100.10.10">
    <property type="match status" value="1"/>
</dbReference>
<dbReference type="Proteomes" id="UP000229559">
    <property type="component" value="Unassembled WGS sequence"/>
</dbReference>
<keyword evidence="2 4" id="KW-0689">Ribosomal protein</keyword>
<dbReference type="InterPro" id="IPR021131">
    <property type="entry name" value="Ribosomal_uL15/eL18"/>
</dbReference>
<dbReference type="GO" id="GO:0003735">
    <property type="term" value="F:structural constituent of ribosome"/>
    <property type="evidence" value="ECO:0007669"/>
    <property type="project" value="InterPro"/>
</dbReference>
<feature type="compositionally biased region" description="Polar residues" evidence="6">
    <location>
        <begin position="1"/>
        <end position="10"/>
    </location>
</feature>
<dbReference type="SUPFAM" id="SSF52080">
    <property type="entry name" value="Ribosomal proteins L15p and L18e"/>
    <property type="match status" value="1"/>
</dbReference>
<dbReference type="Pfam" id="PF00828">
    <property type="entry name" value="Ribosomal_L27A"/>
    <property type="match status" value="1"/>
</dbReference>
<dbReference type="HAMAP" id="MF_01341">
    <property type="entry name" value="Ribosomal_uL15"/>
    <property type="match status" value="1"/>
</dbReference>
<dbReference type="InterPro" id="IPR001196">
    <property type="entry name" value="Ribosomal_uL15_CS"/>
</dbReference>
<evidence type="ECO:0000313" key="9">
    <source>
        <dbReference type="Proteomes" id="UP000229559"/>
    </source>
</evidence>
<sequence length="150" mass="16074">MELKNLTKTTQKGKKRVGRGYGSGKGGHTVGRGSKGDKARGKVGLLFEGTKVKKSLLKRLPLRRGKGKLKSLKQKLLIINLKHLNLLSKGTLVNVESLVKAGLVEGKQARLWGVKILGDGELKVALKVALPCSSSAQEKIKKAGGEVIDE</sequence>
<dbReference type="PANTHER" id="PTHR12934:SF11">
    <property type="entry name" value="LARGE RIBOSOMAL SUBUNIT PROTEIN UL15M"/>
    <property type="match status" value="1"/>
</dbReference>
<name>A0A2M6YPQ2_9BACT</name>
<dbReference type="InterPro" id="IPR036227">
    <property type="entry name" value="Ribosomal_uL15/eL18_sf"/>
</dbReference>
<evidence type="ECO:0000256" key="3">
    <source>
        <dbReference type="ARBA" id="ARBA00023274"/>
    </source>
</evidence>
<accession>A0A2M6YPQ2</accession>
<keyword evidence="4" id="KW-0694">RNA-binding</keyword>
<comment type="similarity">
    <text evidence="1 4 5">Belongs to the universal ribosomal protein uL15 family.</text>
</comment>
<comment type="caution">
    <text evidence="8">The sequence shown here is derived from an EMBL/GenBank/DDBJ whole genome shotgun (WGS) entry which is preliminary data.</text>
</comment>
<evidence type="ECO:0000313" key="8">
    <source>
        <dbReference type="EMBL" id="PIU33114.1"/>
    </source>
</evidence>
<organism evidence="8 9">
    <name type="scientific">Candidatus Shapirobacteria bacterium CG07_land_8_20_14_0_80_39_12</name>
    <dbReference type="NCBI Taxonomy" id="1974480"/>
    <lineage>
        <taxon>Bacteria</taxon>
        <taxon>Candidatus Shapironibacteriota</taxon>
    </lineage>
</organism>
<evidence type="ECO:0000256" key="6">
    <source>
        <dbReference type="SAM" id="MobiDB-lite"/>
    </source>
</evidence>
<dbReference type="EMBL" id="PEXA01000051">
    <property type="protein sequence ID" value="PIU33114.1"/>
    <property type="molecule type" value="Genomic_DNA"/>
</dbReference>
<evidence type="ECO:0000256" key="1">
    <source>
        <dbReference type="ARBA" id="ARBA00007320"/>
    </source>
</evidence>